<evidence type="ECO:0000313" key="2">
    <source>
        <dbReference type="EMBL" id="KJB08699.1"/>
    </source>
</evidence>
<gene>
    <name evidence="2" type="ORF">B456_001G098500</name>
</gene>
<feature type="transmembrane region" description="Helical" evidence="1">
    <location>
        <begin position="34"/>
        <end position="62"/>
    </location>
</feature>
<keyword evidence="1" id="KW-1133">Transmembrane helix</keyword>
<sequence length="124" mass="14764">MNSDHLILLHFLRAITLCYKIRKKEGFHYQYFHCLVFLKIFLFLSTLLQPVAFTIITLMGFLLNSETAYLLSEAFSQAFNATSNVLRKFNDSDMHLLKLWIINSEKFYWFRVSPFFIVCFIPTF</sequence>
<dbReference type="EMBL" id="CM001740">
    <property type="protein sequence ID" value="KJB08699.1"/>
    <property type="molecule type" value="Genomic_DNA"/>
</dbReference>
<name>A0A0D2PPC8_GOSRA</name>
<evidence type="ECO:0000256" key="1">
    <source>
        <dbReference type="SAM" id="Phobius"/>
    </source>
</evidence>
<keyword evidence="3" id="KW-1185">Reference proteome</keyword>
<dbReference type="Proteomes" id="UP000032304">
    <property type="component" value="Chromosome 1"/>
</dbReference>
<keyword evidence="1" id="KW-0472">Membrane</keyword>
<dbReference type="AlphaFoldDB" id="A0A0D2PPC8"/>
<reference evidence="2 3" key="1">
    <citation type="journal article" date="2012" name="Nature">
        <title>Repeated polyploidization of Gossypium genomes and the evolution of spinnable cotton fibres.</title>
        <authorList>
            <person name="Paterson A.H."/>
            <person name="Wendel J.F."/>
            <person name="Gundlach H."/>
            <person name="Guo H."/>
            <person name="Jenkins J."/>
            <person name="Jin D."/>
            <person name="Llewellyn D."/>
            <person name="Showmaker K.C."/>
            <person name="Shu S."/>
            <person name="Udall J."/>
            <person name="Yoo M.J."/>
            <person name="Byers R."/>
            <person name="Chen W."/>
            <person name="Doron-Faigenboim A."/>
            <person name="Duke M.V."/>
            <person name="Gong L."/>
            <person name="Grimwood J."/>
            <person name="Grover C."/>
            <person name="Grupp K."/>
            <person name="Hu G."/>
            <person name="Lee T.H."/>
            <person name="Li J."/>
            <person name="Lin L."/>
            <person name="Liu T."/>
            <person name="Marler B.S."/>
            <person name="Page J.T."/>
            <person name="Roberts A.W."/>
            <person name="Romanel E."/>
            <person name="Sanders W.S."/>
            <person name="Szadkowski E."/>
            <person name="Tan X."/>
            <person name="Tang H."/>
            <person name="Xu C."/>
            <person name="Wang J."/>
            <person name="Wang Z."/>
            <person name="Zhang D."/>
            <person name="Zhang L."/>
            <person name="Ashrafi H."/>
            <person name="Bedon F."/>
            <person name="Bowers J.E."/>
            <person name="Brubaker C.L."/>
            <person name="Chee P.W."/>
            <person name="Das S."/>
            <person name="Gingle A.R."/>
            <person name="Haigler C.H."/>
            <person name="Harker D."/>
            <person name="Hoffmann L.V."/>
            <person name="Hovav R."/>
            <person name="Jones D.C."/>
            <person name="Lemke C."/>
            <person name="Mansoor S."/>
            <person name="ur Rahman M."/>
            <person name="Rainville L.N."/>
            <person name="Rambani A."/>
            <person name="Reddy U.K."/>
            <person name="Rong J.K."/>
            <person name="Saranga Y."/>
            <person name="Scheffler B.E."/>
            <person name="Scheffler J.A."/>
            <person name="Stelly D.M."/>
            <person name="Triplett B.A."/>
            <person name="Van Deynze A."/>
            <person name="Vaslin M.F."/>
            <person name="Waghmare V.N."/>
            <person name="Walford S.A."/>
            <person name="Wright R.J."/>
            <person name="Zaki E.A."/>
            <person name="Zhang T."/>
            <person name="Dennis E.S."/>
            <person name="Mayer K.F."/>
            <person name="Peterson D.G."/>
            <person name="Rokhsar D.S."/>
            <person name="Wang X."/>
            <person name="Schmutz J."/>
        </authorList>
    </citation>
    <scope>NUCLEOTIDE SEQUENCE [LARGE SCALE GENOMIC DNA]</scope>
</reference>
<proteinExistence type="predicted"/>
<keyword evidence="1" id="KW-0812">Transmembrane</keyword>
<dbReference type="Gramene" id="KJB08699">
    <property type="protein sequence ID" value="KJB08699"/>
    <property type="gene ID" value="B456_001G098500"/>
</dbReference>
<organism evidence="2 3">
    <name type="scientific">Gossypium raimondii</name>
    <name type="common">Peruvian cotton</name>
    <name type="synonym">Gossypium klotzschianum subsp. raimondii</name>
    <dbReference type="NCBI Taxonomy" id="29730"/>
    <lineage>
        <taxon>Eukaryota</taxon>
        <taxon>Viridiplantae</taxon>
        <taxon>Streptophyta</taxon>
        <taxon>Embryophyta</taxon>
        <taxon>Tracheophyta</taxon>
        <taxon>Spermatophyta</taxon>
        <taxon>Magnoliopsida</taxon>
        <taxon>eudicotyledons</taxon>
        <taxon>Gunneridae</taxon>
        <taxon>Pentapetalae</taxon>
        <taxon>rosids</taxon>
        <taxon>malvids</taxon>
        <taxon>Malvales</taxon>
        <taxon>Malvaceae</taxon>
        <taxon>Malvoideae</taxon>
        <taxon>Gossypium</taxon>
    </lineage>
</organism>
<protein>
    <submittedName>
        <fullName evidence="2">Uncharacterized protein</fullName>
    </submittedName>
</protein>
<accession>A0A0D2PPC8</accession>
<evidence type="ECO:0000313" key="3">
    <source>
        <dbReference type="Proteomes" id="UP000032304"/>
    </source>
</evidence>
<dbReference type="OMA" id="NSEKFYW"/>